<evidence type="ECO:0000259" key="8">
    <source>
        <dbReference type="Pfam" id="PF04239"/>
    </source>
</evidence>
<evidence type="ECO:0000313" key="10">
    <source>
        <dbReference type="Proteomes" id="UP000032232"/>
    </source>
</evidence>
<evidence type="ECO:0000256" key="2">
    <source>
        <dbReference type="ARBA" id="ARBA00006448"/>
    </source>
</evidence>
<dbReference type="EMBL" id="JYFE01000040">
    <property type="protein sequence ID" value="KIT16156.1"/>
    <property type="molecule type" value="Genomic_DNA"/>
</dbReference>
<protein>
    <recommendedName>
        <fullName evidence="8">YetF C-terminal domain-containing protein</fullName>
    </recommendedName>
</protein>
<organism evidence="9 10">
    <name type="scientific">Jannaschia aquimarina</name>
    <dbReference type="NCBI Taxonomy" id="935700"/>
    <lineage>
        <taxon>Bacteria</taxon>
        <taxon>Pseudomonadati</taxon>
        <taxon>Pseudomonadota</taxon>
        <taxon>Alphaproteobacteria</taxon>
        <taxon>Rhodobacterales</taxon>
        <taxon>Roseobacteraceae</taxon>
        <taxon>Jannaschia</taxon>
    </lineage>
</organism>
<dbReference type="Gene3D" id="3.30.240.20">
    <property type="entry name" value="bsu07140 like domains"/>
    <property type="match status" value="1"/>
</dbReference>
<proteinExistence type="inferred from homology"/>
<comment type="similarity">
    <text evidence="2">Belongs to the UPF0702 family.</text>
</comment>
<sequence>MPDPLTYLVDAAVLIPVMVGFVRLAGLRAFSKMSSYDFAVTVSFGSVLAATVVNPGVSLWQGIAAMAALFAVQWTFGLARARACAVEALSDNTPILLMSDGEILRDALKRARVTEADLRAKLREANVLHLDEVRAVVLETTGDVSVLHGERLDPALLEGVDEAGQAAAPQTG</sequence>
<dbReference type="OrthoDB" id="9793799at2"/>
<feature type="transmembrane region" description="Helical" evidence="7">
    <location>
        <begin position="6"/>
        <end position="24"/>
    </location>
</feature>
<gene>
    <name evidence="9" type="ORF">jaqu_21180</name>
</gene>
<feature type="transmembrane region" description="Helical" evidence="7">
    <location>
        <begin position="36"/>
        <end position="53"/>
    </location>
</feature>
<keyword evidence="4 7" id="KW-0812">Transmembrane</keyword>
<dbReference type="GO" id="GO:0005886">
    <property type="term" value="C:plasma membrane"/>
    <property type="evidence" value="ECO:0007669"/>
    <property type="project" value="UniProtKB-SubCell"/>
</dbReference>
<accession>A0A0D1EGY0</accession>
<reference evidence="9 10" key="1">
    <citation type="submission" date="2015-02" db="EMBL/GenBank/DDBJ databases">
        <title>Genome Sequence of Jannaschia aquimarina DSM28248, a member of the Roseobacter clade.</title>
        <authorList>
            <person name="Voget S."/>
            <person name="Daniel R."/>
        </authorList>
    </citation>
    <scope>NUCLEOTIDE SEQUENCE [LARGE SCALE GENOMIC DNA]</scope>
    <source>
        <strain evidence="9 10">GSW-M26</strain>
    </source>
</reference>
<dbReference type="PATRIC" id="fig|935700.4.peg.2184"/>
<feature type="transmembrane region" description="Helical" evidence="7">
    <location>
        <begin position="59"/>
        <end position="79"/>
    </location>
</feature>
<comment type="subcellular location">
    <subcellularLocation>
        <location evidence="1">Cell membrane</location>
        <topology evidence="1">Multi-pass membrane protein</topology>
    </subcellularLocation>
</comment>
<evidence type="ECO:0000256" key="6">
    <source>
        <dbReference type="ARBA" id="ARBA00023136"/>
    </source>
</evidence>
<dbReference type="Pfam" id="PF04239">
    <property type="entry name" value="DUF421"/>
    <property type="match status" value="1"/>
</dbReference>
<keyword evidence="6 7" id="KW-0472">Membrane</keyword>
<feature type="domain" description="YetF C-terminal" evidence="8">
    <location>
        <begin position="86"/>
        <end position="149"/>
    </location>
</feature>
<evidence type="ECO:0000256" key="5">
    <source>
        <dbReference type="ARBA" id="ARBA00022989"/>
    </source>
</evidence>
<dbReference type="RefSeq" id="WP_089268433.1">
    <property type="nucleotide sequence ID" value="NZ_FZPF01000013.1"/>
</dbReference>
<evidence type="ECO:0000256" key="1">
    <source>
        <dbReference type="ARBA" id="ARBA00004651"/>
    </source>
</evidence>
<dbReference type="Proteomes" id="UP000032232">
    <property type="component" value="Unassembled WGS sequence"/>
</dbReference>
<comment type="caution">
    <text evidence="9">The sequence shown here is derived from an EMBL/GenBank/DDBJ whole genome shotgun (WGS) entry which is preliminary data.</text>
</comment>
<dbReference type="PANTHER" id="PTHR34582:SF6">
    <property type="entry name" value="UPF0702 TRANSMEMBRANE PROTEIN YCAP"/>
    <property type="match status" value="1"/>
</dbReference>
<evidence type="ECO:0000256" key="3">
    <source>
        <dbReference type="ARBA" id="ARBA00022475"/>
    </source>
</evidence>
<keyword evidence="3" id="KW-1003">Cell membrane</keyword>
<keyword evidence="5 7" id="KW-1133">Transmembrane helix</keyword>
<dbReference type="AlphaFoldDB" id="A0A0D1EGY0"/>
<dbReference type="InterPro" id="IPR023090">
    <property type="entry name" value="UPF0702_alpha/beta_dom_sf"/>
</dbReference>
<dbReference type="STRING" id="935700.jaqu_21180"/>
<keyword evidence="10" id="KW-1185">Reference proteome</keyword>
<dbReference type="InterPro" id="IPR007353">
    <property type="entry name" value="DUF421"/>
</dbReference>
<dbReference type="PANTHER" id="PTHR34582">
    <property type="entry name" value="UPF0702 TRANSMEMBRANE PROTEIN YCAP"/>
    <property type="match status" value="1"/>
</dbReference>
<name>A0A0D1EGY0_9RHOB</name>
<evidence type="ECO:0000256" key="4">
    <source>
        <dbReference type="ARBA" id="ARBA00022692"/>
    </source>
</evidence>
<evidence type="ECO:0000256" key="7">
    <source>
        <dbReference type="SAM" id="Phobius"/>
    </source>
</evidence>
<evidence type="ECO:0000313" key="9">
    <source>
        <dbReference type="EMBL" id="KIT16156.1"/>
    </source>
</evidence>